<dbReference type="Gene3D" id="3.40.50.1820">
    <property type="entry name" value="alpha/beta hydrolase"/>
    <property type="match status" value="1"/>
</dbReference>
<accession>A0A9X8E0S1</accession>
<dbReference type="PROSITE" id="PS00131">
    <property type="entry name" value="CARBOXYPEPT_SER_SER"/>
    <property type="match status" value="1"/>
</dbReference>
<proteinExistence type="inferred from homology"/>
<dbReference type="InterPro" id="IPR001563">
    <property type="entry name" value="Peptidase_S10"/>
</dbReference>
<dbReference type="InterPro" id="IPR018202">
    <property type="entry name" value="Ser_caboxypep_ser_AS"/>
</dbReference>
<evidence type="ECO:0000256" key="3">
    <source>
        <dbReference type="SAM" id="Phobius"/>
    </source>
</evidence>
<evidence type="ECO:0000313" key="4">
    <source>
        <dbReference type="EMBL" id="RLO07114.1"/>
    </source>
</evidence>
<reference evidence="4 5" key="1">
    <citation type="journal article" date="2018" name="J. Invertebr. Pathol.">
        <title>New genotyping method for the causative agent of crayfish plague (Aphanomyces astaci) based on whole genome data.</title>
        <authorList>
            <person name="Minardi D."/>
            <person name="Studholme D.J."/>
            <person name="van der Giezen M."/>
            <person name="Pretto T."/>
            <person name="Oidtmann B."/>
        </authorList>
    </citation>
    <scope>NUCLEOTIDE SEQUENCE [LARGE SCALE GENOMIC DNA]</scope>
    <source>
        <strain evidence="4 5">KB13</strain>
    </source>
</reference>
<dbReference type="PANTHER" id="PTHR11802">
    <property type="entry name" value="SERINE PROTEASE FAMILY S10 SERINE CARBOXYPEPTIDASE"/>
    <property type="match status" value="1"/>
</dbReference>
<dbReference type="GO" id="GO:0004185">
    <property type="term" value="F:serine-type carboxypeptidase activity"/>
    <property type="evidence" value="ECO:0007669"/>
    <property type="project" value="UniProtKB-UniRule"/>
</dbReference>
<evidence type="ECO:0000313" key="5">
    <source>
        <dbReference type="Proteomes" id="UP000275652"/>
    </source>
</evidence>
<dbReference type="InterPro" id="IPR033124">
    <property type="entry name" value="Ser_caboxypep_his_AS"/>
</dbReference>
<name>A0A9X8E0S1_APHAT</name>
<dbReference type="InterPro" id="IPR029058">
    <property type="entry name" value="AB_hydrolase_fold"/>
</dbReference>
<keyword evidence="2" id="KW-0121">Carboxypeptidase</keyword>
<evidence type="ECO:0000256" key="1">
    <source>
        <dbReference type="ARBA" id="ARBA00009431"/>
    </source>
</evidence>
<keyword evidence="2" id="KW-0378">Hydrolase</keyword>
<feature type="non-terminal residue" evidence="4">
    <location>
        <position position="1"/>
    </location>
</feature>
<evidence type="ECO:0000256" key="2">
    <source>
        <dbReference type="RuleBase" id="RU361156"/>
    </source>
</evidence>
<dbReference type="Pfam" id="PF00450">
    <property type="entry name" value="Peptidase_S10"/>
    <property type="match status" value="1"/>
</dbReference>
<keyword evidence="3" id="KW-0812">Transmembrane</keyword>
<comment type="caution">
    <text evidence="4">The sequence shown here is derived from an EMBL/GenBank/DDBJ whole genome shotgun (WGS) entry which is preliminary data.</text>
</comment>
<dbReference type="PROSITE" id="PS00560">
    <property type="entry name" value="CARBOXYPEPT_SER_HIS"/>
    <property type="match status" value="1"/>
</dbReference>
<keyword evidence="3" id="KW-1133">Transmembrane helix</keyword>
<keyword evidence="2" id="KW-0645">Protease</keyword>
<gene>
    <name evidence="4" type="ORF">DYB28_004420</name>
</gene>
<organism evidence="4 5">
    <name type="scientific">Aphanomyces astaci</name>
    <name type="common">Crayfish plague agent</name>
    <dbReference type="NCBI Taxonomy" id="112090"/>
    <lineage>
        <taxon>Eukaryota</taxon>
        <taxon>Sar</taxon>
        <taxon>Stramenopiles</taxon>
        <taxon>Oomycota</taxon>
        <taxon>Saprolegniomycetes</taxon>
        <taxon>Saprolegniales</taxon>
        <taxon>Verrucalvaceae</taxon>
        <taxon>Aphanomyces</taxon>
    </lineage>
</organism>
<dbReference type="EMBL" id="QUTI01023955">
    <property type="protein sequence ID" value="RLO07114.1"/>
    <property type="molecule type" value="Genomic_DNA"/>
</dbReference>
<dbReference type="Proteomes" id="UP000275652">
    <property type="component" value="Unassembled WGS sequence"/>
</dbReference>
<sequence length="605" mass="67802">QRSTFKLDSPCQVLHHFVIYQLQFYRFNMGLCWTFVALTCLGLCVTGQHTTATSAAHRIHALPGYSSPTDFDQFAGHLSLPSSNHSHQLFYWLVEKSSNATANQRDTSPLVLWLNGGPGCSSLTGLFTELGPFVVQPDLTLLRNPYAWNRHMNILFVESPLGVGFSAPRVSSSADYNDKFTAARLTEFLVEFIQAYPWYAGRDLYVTGESYAGMYIPHLVEQLLDHQRRHVTTNDNQDDDFVQLKGFAIGNPITDHVIDNTAFLEYYYTHGMISIEAYTQVRQACNSTALLAQYSGIWATYNLSKHPCAEAVNAAMTEADTTHLNRYDIYADVCVESQLSTAPHQRHPVRRPSVHRGATGGPCVDKYTQAYLGQRSVQVAIHVLSDNSDTFPWRSCQDDITDDLYQRTMSVLPLYPKLLEHQQQLRVLIYSGDADSMVNFIGTQRWISTRDGLGLTVTNKWKAWFGPDKQLAGYTQAYDKGLTYSTVKGAGHVVPATRPLHALYMIECFVFGLEACQRLTYPVDSLEYLTGDTATFVSDDEDDEATPTTSLIQWWHFVTWYGVILVATVCCMAGIKRKAVASQPRYAALNNAGMGKHPQYDSATS</sequence>
<dbReference type="GO" id="GO:0006508">
    <property type="term" value="P:proteolysis"/>
    <property type="evidence" value="ECO:0007669"/>
    <property type="project" value="UniProtKB-KW"/>
</dbReference>
<dbReference type="EC" id="3.4.16.-" evidence="2"/>
<dbReference type="AlphaFoldDB" id="A0A9X8E0S1"/>
<feature type="transmembrane region" description="Helical" evidence="3">
    <location>
        <begin position="554"/>
        <end position="575"/>
    </location>
</feature>
<dbReference type="SUPFAM" id="SSF53474">
    <property type="entry name" value="alpha/beta-Hydrolases"/>
    <property type="match status" value="1"/>
</dbReference>
<dbReference type="PANTHER" id="PTHR11802:SF201">
    <property type="entry name" value="CARBOXYPEPTIDASE"/>
    <property type="match status" value="1"/>
</dbReference>
<keyword evidence="3" id="KW-0472">Membrane</keyword>
<comment type="similarity">
    <text evidence="1 2">Belongs to the peptidase S10 family.</text>
</comment>
<protein>
    <recommendedName>
        <fullName evidence="2">Carboxypeptidase</fullName>
        <ecNumber evidence="2">3.4.16.-</ecNumber>
    </recommendedName>
</protein>
<dbReference type="PRINTS" id="PR00724">
    <property type="entry name" value="CRBOXYPTASEC"/>
</dbReference>